<feature type="chain" id="PRO_5023502826" description="Phosphatidylserine decarboxylase alpha chain" evidence="11">
    <location>
        <begin position="188"/>
        <end position="237"/>
    </location>
</feature>
<keyword evidence="3 11" id="KW-0210">Decarboxylase</keyword>
<dbReference type="OrthoDB" id="9790893at2"/>
<comment type="similarity">
    <text evidence="11">Belongs to the phosphatidylserine decarboxylase family. PSD-A subfamily.</text>
</comment>
<accession>A0A3M9NMJ4</accession>
<evidence type="ECO:0000256" key="9">
    <source>
        <dbReference type="ARBA" id="ARBA00023264"/>
    </source>
</evidence>
<keyword evidence="12" id="KW-1133">Transmembrane helix</keyword>
<dbReference type="NCBIfam" id="NF003678">
    <property type="entry name" value="PRK05305.1-2"/>
    <property type="match status" value="1"/>
</dbReference>
<evidence type="ECO:0000256" key="7">
    <source>
        <dbReference type="ARBA" id="ARBA00023209"/>
    </source>
</evidence>
<comment type="caution">
    <text evidence="13">The sequence shown here is derived from an EMBL/GenBank/DDBJ whole genome shotgun (WGS) entry which is preliminary data.</text>
</comment>
<dbReference type="UniPathway" id="UPA00558">
    <property type="reaction ID" value="UER00616"/>
</dbReference>
<comment type="subcellular location">
    <subcellularLocation>
        <location evidence="11">Cell membrane</location>
        <topology evidence="11">Peripheral membrane protein</topology>
    </subcellularLocation>
</comment>
<dbReference type="HAMAP" id="MF_00664">
    <property type="entry name" value="PS_decarb_PSD_A"/>
    <property type="match status" value="1"/>
</dbReference>
<dbReference type="Proteomes" id="UP000267223">
    <property type="component" value="Unassembled WGS sequence"/>
</dbReference>
<comment type="function">
    <text evidence="11">Catalyzes the formation of phosphatidylethanolamine (PtdEtn) from phosphatidylserine (PtdSer).</text>
</comment>
<feature type="active site" description="Schiff-base intermediate with substrate; via pyruvic acid" evidence="11">
    <location>
        <position position="188"/>
    </location>
</feature>
<keyword evidence="4 11" id="KW-0443">Lipid metabolism</keyword>
<dbReference type="InterPro" id="IPR003817">
    <property type="entry name" value="PS_Dcarbxylase"/>
</dbReference>
<comment type="pathway">
    <text evidence="11">Phospholipid metabolism; phosphatidylethanolamine biosynthesis; phosphatidylethanolamine from CDP-diacylglycerol: step 2/2.</text>
</comment>
<dbReference type="Pfam" id="PF02666">
    <property type="entry name" value="PS_Dcarbxylase"/>
    <property type="match status" value="1"/>
</dbReference>
<dbReference type="AlphaFoldDB" id="A0A3M9NMJ4"/>
<keyword evidence="1 11" id="KW-1003">Cell membrane</keyword>
<dbReference type="InterPro" id="IPR033175">
    <property type="entry name" value="PSD-A"/>
</dbReference>
<sequence>MNIHKEGYRTIAITVLIFGAINIIFFYFFSAQNPFLSWVVFGISLIALLFIISFFRSPKRNFIVAHHQVICPADGKVVVIEETMEPEYFKDKRLQVSIFMSPANVHINRIPMSGKIEYSQYHKGKYLVAWNPKSSTENERHSVVIKSDSAVILVKQIAGAMAKRIVNYLKVGEYVSQGNEMGFIKFGSRVDVLLPVGTELNVALNQKVKGGITVLATIDTLVPVDEPNTGGNDSVSV</sequence>
<evidence type="ECO:0000256" key="4">
    <source>
        <dbReference type="ARBA" id="ARBA00023098"/>
    </source>
</evidence>
<comment type="PTM">
    <text evidence="11">Is synthesized initially as an inactive proenzyme. Formation of the active enzyme involves a self-maturation process in which the active site pyruvoyl group is generated from an internal serine residue via an autocatalytic post-translational modification. Two non-identical subunits are generated from the proenzyme in this reaction, and the pyruvate is formed at the N-terminus of the alpha chain, which is derived from the carboxyl end of the proenzyme. The post-translation cleavage follows an unusual pathway, termed non-hydrolytic serinolysis, in which the side chain hydroxyl group of the serine supplies its oxygen atom to form the C-terminus of the beta chain, while the remainder of the serine residue undergoes an oxidative deamination to produce ammonia and the pyruvoyl prosthetic group on the alpha chain.</text>
</comment>
<keyword evidence="10 11" id="KW-0670">Pyruvate</keyword>
<reference evidence="13 14" key="1">
    <citation type="submission" date="2018-11" db="EMBL/GenBank/DDBJ databases">
        <title>Draft genome sequence of Ferruginibacter sp. BO-59.</title>
        <authorList>
            <person name="Im W.T."/>
        </authorList>
    </citation>
    <scope>NUCLEOTIDE SEQUENCE [LARGE SCALE GENOMIC DNA]</scope>
    <source>
        <strain evidence="13 14">BO-59</strain>
    </source>
</reference>
<proteinExistence type="inferred from homology"/>
<evidence type="ECO:0000256" key="5">
    <source>
        <dbReference type="ARBA" id="ARBA00023136"/>
    </source>
</evidence>
<gene>
    <name evidence="11" type="primary">psd</name>
    <name evidence="13" type="ORF">EFY79_04315</name>
</gene>
<evidence type="ECO:0000256" key="11">
    <source>
        <dbReference type="HAMAP-Rule" id="MF_00664"/>
    </source>
</evidence>
<comment type="subunit">
    <text evidence="11">Heterodimer of a large membrane-associated beta subunit and a small pyruvoyl-containing alpha subunit.</text>
</comment>
<dbReference type="EC" id="4.1.1.65" evidence="11"/>
<keyword evidence="2 11" id="KW-0444">Lipid biosynthesis</keyword>
<keyword evidence="6 11" id="KW-0865">Zymogen</keyword>
<evidence type="ECO:0000256" key="1">
    <source>
        <dbReference type="ARBA" id="ARBA00022475"/>
    </source>
</evidence>
<dbReference type="GO" id="GO:0004609">
    <property type="term" value="F:phosphatidylserine decarboxylase activity"/>
    <property type="evidence" value="ECO:0007669"/>
    <property type="project" value="UniProtKB-UniRule"/>
</dbReference>
<comment type="catalytic activity">
    <reaction evidence="11">
        <text>a 1,2-diacyl-sn-glycero-3-phospho-L-serine + H(+) = a 1,2-diacyl-sn-glycero-3-phosphoethanolamine + CO2</text>
        <dbReference type="Rhea" id="RHEA:20828"/>
        <dbReference type="ChEBI" id="CHEBI:15378"/>
        <dbReference type="ChEBI" id="CHEBI:16526"/>
        <dbReference type="ChEBI" id="CHEBI:57262"/>
        <dbReference type="ChEBI" id="CHEBI:64612"/>
        <dbReference type="EC" id="4.1.1.65"/>
    </reaction>
</comment>
<dbReference type="GO" id="GO:0005886">
    <property type="term" value="C:plasma membrane"/>
    <property type="evidence" value="ECO:0007669"/>
    <property type="project" value="UniProtKB-SubCell"/>
</dbReference>
<keyword evidence="5 11" id="KW-0472">Membrane</keyword>
<evidence type="ECO:0000256" key="2">
    <source>
        <dbReference type="ARBA" id="ARBA00022516"/>
    </source>
</evidence>
<dbReference type="PANTHER" id="PTHR35809">
    <property type="entry name" value="ARCHAETIDYLSERINE DECARBOXYLASE PROENZYME-RELATED"/>
    <property type="match status" value="1"/>
</dbReference>
<evidence type="ECO:0000256" key="3">
    <source>
        <dbReference type="ARBA" id="ARBA00022793"/>
    </source>
</evidence>
<feature type="transmembrane region" description="Helical" evidence="12">
    <location>
        <begin position="35"/>
        <end position="55"/>
    </location>
</feature>
<protein>
    <recommendedName>
        <fullName evidence="11">Phosphatidylserine decarboxylase proenzyme</fullName>
        <ecNumber evidence="11">4.1.1.65</ecNumber>
    </recommendedName>
    <component>
        <recommendedName>
            <fullName evidence="11">Phosphatidylserine decarboxylase alpha chain</fullName>
        </recommendedName>
    </component>
    <component>
        <recommendedName>
            <fullName evidence="11">Phosphatidylserine decarboxylase beta chain</fullName>
        </recommendedName>
    </component>
</protein>
<organism evidence="13 14">
    <name type="scientific">Hanamia caeni</name>
    <dbReference type="NCBI Taxonomy" id="2294116"/>
    <lineage>
        <taxon>Bacteria</taxon>
        <taxon>Pseudomonadati</taxon>
        <taxon>Bacteroidota</taxon>
        <taxon>Chitinophagia</taxon>
        <taxon>Chitinophagales</taxon>
        <taxon>Chitinophagaceae</taxon>
        <taxon>Hanamia</taxon>
    </lineage>
</organism>
<evidence type="ECO:0000256" key="12">
    <source>
        <dbReference type="SAM" id="Phobius"/>
    </source>
</evidence>
<dbReference type="RefSeq" id="WP_123119457.1">
    <property type="nucleotide sequence ID" value="NZ_RJJR01000002.1"/>
</dbReference>
<dbReference type="GO" id="GO:0006646">
    <property type="term" value="P:phosphatidylethanolamine biosynthetic process"/>
    <property type="evidence" value="ECO:0007669"/>
    <property type="project" value="UniProtKB-UniRule"/>
</dbReference>
<evidence type="ECO:0000256" key="10">
    <source>
        <dbReference type="ARBA" id="ARBA00023317"/>
    </source>
</evidence>
<feature type="transmembrane region" description="Helical" evidence="12">
    <location>
        <begin position="7"/>
        <end position="29"/>
    </location>
</feature>
<evidence type="ECO:0000256" key="6">
    <source>
        <dbReference type="ARBA" id="ARBA00023145"/>
    </source>
</evidence>
<evidence type="ECO:0000313" key="14">
    <source>
        <dbReference type="Proteomes" id="UP000267223"/>
    </source>
</evidence>
<keyword evidence="7 11" id="KW-0594">Phospholipid biosynthesis</keyword>
<feature type="chain" id="PRO_5023502827" description="Phosphatidylserine decarboxylase beta chain" evidence="11">
    <location>
        <begin position="1"/>
        <end position="187"/>
    </location>
</feature>
<evidence type="ECO:0000256" key="8">
    <source>
        <dbReference type="ARBA" id="ARBA00023239"/>
    </source>
</evidence>
<feature type="modified residue" description="Pyruvic acid (Ser); by autocatalysis" evidence="11">
    <location>
        <position position="188"/>
    </location>
</feature>
<keyword evidence="8 11" id="KW-0456">Lyase</keyword>
<dbReference type="EMBL" id="RJJR01000002">
    <property type="protein sequence ID" value="RNI38894.1"/>
    <property type="molecule type" value="Genomic_DNA"/>
</dbReference>
<evidence type="ECO:0000313" key="13">
    <source>
        <dbReference type="EMBL" id="RNI38894.1"/>
    </source>
</evidence>
<dbReference type="PANTHER" id="PTHR35809:SF1">
    <property type="entry name" value="ARCHAETIDYLSERINE DECARBOXYLASE PROENZYME-RELATED"/>
    <property type="match status" value="1"/>
</dbReference>
<feature type="site" description="Cleavage (non-hydrolytic); by autocatalysis" evidence="11">
    <location>
        <begin position="187"/>
        <end position="188"/>
    </location>
</feature>
<keyword evidence="12" id="KW-0812">Transmembrane</keyword>
<name>A0A3M9NMJ4_9BACT</name>
<keyword evidence="9 11" id="KW-1208">Phospholipid metabolism</keyword>
<comment type="cofactor">
    <cofactor evidence="11">
        <name>pyruvate</name>
        <dbReference type="ChEBI" id="CHEBI:15361"/>
    </cofactor>
    <text evidence="11">Binds 1 pyruvoyl group covalently per subunit.</text>
</comment>
<keyword evidence="14" id="KW-1185">Reference proteome</keyword>
<dbReference type="NCBIfam" id="NF003685">
    <property type="entry name" value="PRK05305.2-5"/>
    <property type="match status" value="1"/>
</dbReference>